<accession>A0A6B3VX17</accession>
<feature type="domain" description="YvlB/LiaX N-terminal" evidence="3">
    <location>
        <begin position="3"/>
        <end position="34"/>
    </location>
</feature>
<feature type="coiled-coil region" evidence="1">
    <location>
        <begin position="19"/>
        <end position="46"/>
    </location>
</feature>
<dbReference type="Pfam" id="PF13349">
    <property type="entry name" value="DUF4097"/>
    <property type="match status" value="1"/>
</dbReference>
<dbReference type="Pfam" id="PF22746">
    <property type="entry name" value="SHOCT-like_DUF2089-C"/>
    <property type="match status" value="1"/>
</dbReference>
<evidence type="ECO:0000313" key="7">
    <source>
        <dbReference type="Proteomes" id="UP000570010"/>
    </source>
</evidence>
<dbReference type="AlphaFoldDB" id="A0A6B3VX17"/>
<dbReference type="Proteomes" id="UP000570010">
    <property type="component" value="Unassembled WGS sequence"/>
</dbReference>
<reference evidence="5 6" key="1">
    <citation type="submission" date="2020-02" db="EMBL/GenBank/DDBJ databases">
        <title>Bacillus aquiflavi sp. nov., isolated from yellow water of strong flavor Chinese baijiu in Yibin region of China.</title>
        <authorList>
            <person name="Xie J."/>
        </authorList>
    </citation>
    <scope>NUCLEOTIDE SEQUENCE [LARGE SCALE GENOMIC DNA]</scope>
    <source>
        <strain evidence="5 6">3H-10</strain>
    </source>
</reference>
<dbReference type="InterPro" id="IPR016599">
    <property type="entry name" value="UCP012569"/>
</dbReference>
<keyword evidence="1" id="KW-0175">Coiled coil</keyword>
<dbReference type="InterPro" id="IPR053959">
    <property type="entry name" value="YvlB/LiaX_N"/>
</dbReference>
<evidence type="ECO:0000313" key="6">
    <source>
        <dbReference type="Proteomes" id="UP000472971"/>
    </source>
</evidence>
<evidence type="ECO:0000313" key="4">
    <source>
        <dbReference type="EMBL" id="MBA4537551.1"/>
    </source>
</evidence>
<dbReference type="RefSeq" id="WP_163242202.1">
    <property type="nucleotide sequence ID" value="NZ_CP082780.1"/>
</dbReference>
<dbReference type="InterPro" id="IPR025164">
    <property type="entry name" value="Toastrack_DUF4097"/>
</dbReference>
<organism evidence="5 6">
    <name type="scientific">Bacillus aquiflavi</name>
    <dbReference type="NCBI Taxonomy" id="2672567"/>
    <lineage>
        <taxon>Bacteria</taxon>
        <taxon>Bacillati</taxon>
        <taxon>Bacillota</taxon>
        <taxon>Bacilli</taxon>
        <taxon>Bacillales</taxon>
        <taxon>Bacillaceae</taxon>
        <taxon>Bacillus</taxon>
    </lineage>
</organism>
<sequence length="371" mass="41791">MNEERTRILQMVKEGKLSVNEALTLLEELEKAKKSQEKKHEEIVNELSTVIDSQDKEKVTGSTLQSAADKIFGFVDTAISKIKELDLDFNFGKYENVSHVYEKKDVNFGEMVIDIANGSIQVIPWDQNDVRIECEAKVYRVQTVDEAKEALFQNVIFTIEENKLRFSTQQKLMKVNTILYVPQSSYERVRLRTFNGPISGEKLTTKDFKIKAANGKIDINQLTSKHAEIETANGHIAVANSQVEDFEAETVNGRLSLEGDFEKVDVQTFNGNIDCIIKGNTCKYIQTRAVTGAIDLIVPDGITIEGELKSNLGGFTVELDDLQIVEEKSEMAQKLFRFKTNNKSEQKLHVLADTKTGSITMKKQKGIVLVK</sequence>
<dbReference type="PANTHER" id="PTHR33885:SF4">
    <property type="entry name" value="LMO2487 PROTEIN"/>
    <property type="match status" value="1"/>
</dbReference>
<comment type="caution">
    <text evidence="5">The sequence shown here is derived from an EMBL/GenBank/DDBJ whole genome shotgun (WGS) entry which is preliminary data.</text>
</comment>
<evidence type="ECO:0000259" key="2">
    <source>
        <dbReference type="Pfam" id="PF13349"/>
    </source>
</evidence>
<gene>
    <name evidence="5" type="ORF">G4D64_09905</name>
    <name evidence="4" type="ORF">H1Z61_10510</name>
</gene>
<proteinExistence type="predicted"/>
<evidence type="ECO:0000259" key="3">
    <source>
        <dbReference type="Pfam" id="PF22746"/>
    </source>
</evidence>
<feature type="domain" description="DUF4097" evidence="2">
    <location>
        <begin position="110"/>
        <end position="343"/>
    </location>
</feature>
<keyword evidence="6" id="KW-1185">Reference proteome</keyword>
<dbReference type="Proteomes" id="UP000472971">
    <property type="component" value="Unassembled WGS sequence"/>
</dbReference>
<dbReference type="InterPro" id="IPR052027">
    <property type="entry name" value="PspC"/>
</dbReference>
<reference evidence="4 7" key="2">
    <citation type="submission" date="2020-07" db="EMBL/GenBank/DDBJ databases">
        <authorList>
            <person name="Feng H."/>
        </authorList>
    </citation>
    <scope>NUCLEOTIDE SEQUENCE [LARGE SCALE GENOMIC DNA]</scope>
    <source>
        <strain evidence="7">s-12</strain>
        <strain evidence="4">S-12</strain>
    </source>
</reference>
<evidence type="ECO:0000256" key="1">
    <source>
        <dbReference type="SAM" id="Coils"/>
    </source>
</evidence>
<name>A0A6B3VX17_9BACI</name>
<dbReference type="PANTHER" id="PTHR33885">
    <property type="entry name" value="PHAGE SHOCK PROTEIN C"/>
    <property type="match status" value="1"/>
</dbReference>
<evidence type="ECO:0000313" key="5">
    <source>
        <dbReference type="EMBL" id="NEY81808.1"/>
    </source>
</evidence>
<dbReference type="EMBL" id="JAAIWN010000021">
    <property type="protein sequence ID" value="NEY81808.1"/>
    <property type="molecule type" value="Genomic_DNA"/>
</dbReference>
<dbReference type="EMBL" id="JACEIO010000023">
    <property type="protein sequence ID" value="MBA4537551.1"/>
    <property type="molecule type" value="Genomic_DNA"/>
</dbReference>
<dbReference type="PIRSF" id="PIRSF012569">
    <property type="entry name" value="UCP012569"/>
    <property type="match status" value="1"/>
</dbReference>
<protein>
    <submittedName>
        <fullName evidence="5">DUF4097 domain-containing protein</fullName>
    </submittedName>
</protein>